<evidence type="ECO:0000256" key="1">
    <source>
        <dbReference type="ARBA" id="ARBA00022448"/>
    </source>
</evidence>
<dbReference type="EMBL" id="LAZR01004016">
    <property type="protein sequence ID" value="KKN12588.1"/>
    <property type="molecule type" value="Genomic_DNA"/>
</dbReference>
<evidence type="ECO:0000259" key="7">
    <source>
        <dbReference type="SMART" id="SM00887"/>
    </source>
</evidence>
<dbReference type="Pfam" id="PF09459">
    <property type="entry name" value="EB_dh"/>
    <property type="match status" value="1"/>
</dbReference>
<evidence type="ECO:0000256" key="4">
    <source>
        <dbReference type="ARBA" id="ARBA00022982"/>
    </source>
</evidence>
<evidence type="ECO:0000313" key="8">
    <source>
        <dbReference type="EMBL" id="KKN12588.1"/>
    </source>
</evidence>
<gene>
    <name evidence="8" type="ORF">LCGC14_1014950</name>
</gene>
<keyword evidence="3" id="KW-0479">Metal-binding</keyword>
<keyword evidence="6" id="KW-0812">Transmembrane</keyword>
<dbReference type="Gene3D" id="2.60.40.1190">
    <property type="match status" value="1"/>
</dbReference>
<keyword evidence="5" id="KW-0408">Iron</keyword>
<name>A0A0F9R567_9ZZZZ</name>
<dbReference type="AlphaFoldDB" id="A0A0F9R567"/>
<evidence type="ECO:0000256" key="5">
    <source>
        <dbReference type="ARBA" id="ARBA00023004"/>
    </source>
</evidence>
<organism evidence="8">
    <name type="scientific">marine sediment metagenome</name>
    <dbReference type="NCBI Taxonomy" id="412755"/>
    <lineage>
        <taxon>unclassified sequences</taxon>
        <taxon>metagenomes</taxon>
        <taxon>ecological metagenomes</taxon>
    </lineage>
</organism>
<dbReference type="GO" id="GO:0020037">
    <property type="term" value="F:heme binding"/>
    <property type="evidence" value="ECO:0007669"/>
    <property type="project" value="InterPro"/>
</dbReference>
<dbReference type="GO" id="GO:0046872">
    <property type="term" value="F:metal ion binding"/>
    <property type="evidence" value="ECO:0007669"/>
    <property type="project" value="UniProtKB-KW"/>
</dbReference>
<evidence type="ECO:0000256" key="3">
    <source>
        <dbReference type="ARBA" id="ARBA00022723"/>
    </source>
</evidence>
<dbReference type="InterPro" id="IPR019020">
    <property type="entry name" value="Cyt-c552/DMSO_Rdtase_haem-bd"/>
</dbReference>
<keyword evidence="2" id="KW-0349">Heme</keyword>
<feature type="transmembrane region" description="Helical" evidence="6">
    <location>
        <begin position="7"/>
        <end position="29"/>
    </location>
</feature>
<feature type="domain" description="Cytochrome c-552/DMSO reductase-like haem-binding" evidence="7">
    <location>
        <begin position="50"/>
        <end position="330"/>
    </location>
</feature>
<dbReference type="SMART" id="SM00887">
    <property type="entry name" value="EB_dh"/>
    <property type="match status" value="1"/>
</dbReference>
<comment type="caution">
    <text evidence="8">The sequence shown here is derived from an EMBL/GenBank/DDBJ whole genome shotgun (WGS) entry which is preliminary data.</text>
</comment>
<keyword evidence="1" id="KW-0813">Transport</keyword>
<protein>
    <recommendedName>
        <fullName evidence="7">Cytochrome c-552/DMSO reductase-like haem-binding domain-containing protein</fullName>
    </recommendedName>
</protein>
<keyword evidence="4" id="KW-0249">Electron transport</keyword>
<evidence type="ECO:0000256" key="2">
    <source>
        <dbReference type="ARBA" id="ARBA00022617"/>
    </source>
</evidence>
<evidence type="ECO:0000256" key="6">
    <source>
        <dbReference type="SAM" id="Phobius"/>
    </source>
</evidence>
<proteinExistence type="predicted"/>
<accession>A0A0F9R567</accession>
<reference evidence="8" key="1">
    <citation type="journal article" date="2015" name="Nature">
        <title>Complex archaea that bridge the gap between prokaryotes and eukaryotes.</title>
        <authorList>
            <person name="Spang A."/>
            <person name="Saw J.H."/>
            <person name="Jorgensen S.L."/>
            <person name="Zaremba-Niedzwiedzka K."/>
            <person name="Martijn J."/>
            <person name="Lind A.E."/>
            <person name="van Eijk R."/>
            <person name="Schleper C."/>
            <person name="Guy L."/>
            <person name="Ettema T.J."/>
        </authorList>
    </citation>
    <scope>NUCLEOTIDE SEQUENCE</scope>
</reference>
<keyword evidence="6" id="KW-0472">Membrane</keyword>
<dbReference type="SUPFAM" id="SSF49344">
    <property type="entry name" value="CBD9-like"/>
    <property type="match status" value="1"/>
</dbReference>
<sequence>MIRGKKVAHILSVFVVIGMIVSITGMVSAKHDTVVIAKRGTPTVDGIPGDPEWGPAANVALSLPVEGGGGPDETTVRAAYDDENIYISVRWEDPTKTQNIHKGMWTYDAKTGSWSAGQNEDRVYLLWNINAPDFGVGCVVYCHVGFTSWEVAETKMGTNNPGDTIDVWHWKATRTNPLGSTDDKYWVDLTNAKVIIYEGEEVKRARLADSGSGFGSSNKDGKLPKYMHLSDPGANIVFLFEHEAVPFDPEAAWMDGDTVPGYVLKEGMGSEADVETSGGYYDGVWVVEFKRKLDTGNPDDAVFDVTQETSFSLGISDNSGHSKNGASLLTLRFE</sequence>
<keyword evidence="6" id="KW-1133">Transmembrane helix</keyword>